<dbReference type="InterPro" id="IPR036866">
    <property type="entry name" value="RibonucZ/Hydroxyglut_hydro"/>
</dbReference>
<dbReference type="AlphaFoldDB" id="A0A1G7M8T9"/>
<dbReference type="OrthoDB" id="450111at2"/>
<dbReference type="PANTHER" id="PTHR33835">
    <property type="entry name" value="YALI0C07656P"/>
    <property type="match status" value="1"/>
</dbReference>
<evidence type="ECO:0000313" key="1">
    <source>
        <dbReference type="EMBL" id="SDF58228.1"/>
    </source>
</evidence>
<name>A0A1G7M8T9_9RHOB</name>
<evidence type="ECO:0008006" key="3">
    <source>
        <dbReference type="Google" id="ProtNLM"/>
    </source>
</evidence>
<protein>
    <recommendedName>
        <fullName evidence="3">DUF4336 domain-containing protein</fullName>
    </recommendedName>
</protein>
<dbReference type="Proteomes" id="UP000199399">
    <property type="component" value="Unassembled WGS sequence"/>
</dbReference>
<keyword evidence="2" id="KW-1185">Reference proteome</keyword>
<dbReference type="InterPro" id="IPR025638">
    <property type="entry name" value="DUF4336"/>
</dbReference>
<sequence length="232" mass="26794">MTLEAIGADIWLAEGEIIDFHGFPYPTRSVIVRLPDGALWVWSPVALTEELAAAVAQLGTPRHLVSPNKTHHLYLQDWKARWPQAQLWGPESTLRKRRDLTFEPALDSEPPAVWQGVFDMVRVRGSIFMDEIVFYHAPSRTVILADLSENFSDHFLKRHWKGWQRRGAKFWGIVEGKGYAPLEWRWSFLNRSPLRAAKRKILSWPAEKVVMAHGTWQRENGAAFLARIFSWV</sequence>
<dbReference type="RefSeq" id="WP_093740033.1">
    <property type="nucleotide sequence ID" value="NZ_FNBP01000002.1"/>
</dbReference>
<dbReference type="STRING" id="218672.SAMN04489759_102495"/>
<dbReference type="SUPFAM" id="SSF56281">
    <property type="entry name" value="Metallo-hydrolase/oxidoreductase"/>
    <property type="match status" value="1"/>
</dbReference>
<dbReference type="PANTHER" id="PTHR33835:SF1">
    <property type="entry name" value="METALLO-BETA-LACTAMASE DOMAIN-CONTAINING PROTEIN"/>
    <property type="match status" value="1"/>
</dbReference>
<organism evidence="1 2">
    <name type="scientific">Sulfitobacter delicatus</name>
    <dbReference type="NCBI Taxonomy" id="218672"/>
    <lineage>
        <taxon>Bacteria</taxon>
        <taxon>Pseudomonadati</taxon>
        <taxon>Pseudomonadota</taxon>
        <taxon>Alphaproteobacteria</taxon>
        <taxon>Rhodobacterales</taxon>
        <taxon>Roseobacteraceae</taxon>
        <taxon>Sulfitobacter</taxon>
    </lineage>
</organism>
<dbReference type="EMBL" id="FNBP01000002">
    <property type="protein sequence ID" value="SDF58228.1"/>
    <property type="molecule type" value="Genomic_DNA"/>
</dbReference>
<gene>
    <name evidence="1" type="ORF">SAMN04489759_102495</name>
</gene>
<reference evidence="2" key="1">
    <citation type="submission" date="2016-10" db="EMBL/GenBank/DDBJ databases">
        <authorList>
            <person name="Varghese N."/>
            <person name="Submissions S."/>
        </authorList>
    </citation>
    <scope>NUCLEOTIDE SEQUENCE [LARGE SCALE GENOMIC DNA]</scope>
    <source>
        <strain evidence="2">DSM 16477</strain>
    </source>
</reference>
<dbReference type="Pfam" id="PF14234">
    <property type="entry name" value="DUF4336"/>
    <property type="match status" value="1"/>
</dbReference>
<proteinExistence type="predicted"/>
<accession>A0A1G7M8T9</accession>
<evidence type="ECO:0000313" key="2">
    <source>
        <dbReference type="Proteomes" id="UP000199399"/>
    </source>
</evidence>